<dbReference type="Pfam" id="PF00441">
    <property type="entry name" value="Acyl-CoA_dh_1"/>
    <property type="match status" value="1"/>
</dbReference>
<gene>
    <name evidence="10" type="ORF">ISO4_01326</name>
</gene>
<comment type="similarity">
    <text evidence="2 6">Belongs to the acyl-CoA dehydrogenase family.</text>
</comment>
<evidence type="ECO:0000259" key="9">
    <source>
        <dbReference type="Pfam" id="PF02771"/>
    </source>
</evidence>
<dbReference type="SUPFAM" id="SSF47203">
    <property type="entry name" value="Acyl-CoA dehydrogenase C-terminal domain-like"/>
    <property type="match status" value="1"/>
</dbReference>
<dbReference type="RefSeq" id="WP_142948373.1">
    <property type="nucleotide sequence ID" value="NZ_ARXR01000008.1"/>
</dbReference>
<evidence type="ECO:0000259" key="7">
    <source>
        <dbReference type="Pfam" id="PF00441"/>
    </source>
</evidence>
<dbReference type="SUPFAM" id="SSF56645">
    <property type="entry name" value="Acyl-CoA dehydrogenase NM domain-like"/>
    <property type="match status" value="1"/>
</dbReference>
<evidence type="ECO:0000259" key="8">
    <source>
        <dbReference type="Pfam" id="PF02770"/>
    </source>
</evidence>
<dbReference type="InterPro" id="IPR046373">
    <property type="entry name" value="Acyl-CoA_Oxase/DH_mid-dom_sf"/>
</dbReference>
<dbReference type="PANTHER" id="PTHR43884:SF20">
    <property type="entry name" value="ACYL-COA DEHYDROGENASE FADE28"/>
    <property type="match status" value="1"/>
</dbReference>
<evidence type="ECO:0000256" key="3">
    <source>
        <dbReference type="ARBA" id="ARBA00022630"/>
    </source>
</evidence>
<dbReference type="InterPro" id="IPR006091">
    <property type="entry name" value="Acyl-CoA_Oxase/DH_mid-dom"/>
</dbReference>
<keyword evidence="5 6" id="KW-0560">Oxidoreductase</keyword>
<dbReference type="InterPro" id="IPR036250">
    <property type="entry name" value="AcylCo_DH-like_C"/>
</dbReference>
<feature type="domain" description="Acyl-CoA oxidase/dehydrogenase middle" evidence="8">
    <location>
        <begin position="127"/>
        <end position="215"/>
    </location>
</feature>
<dbReference type="Gene3D" id="2.40.110.10">
    <property type="entry name" value="Butyryl-CoA Dehydrogenase, subunit A, domain 2"/>
    <property type="match status" value="1"/>
</dbReference>
<keyword evidence="3 6" id="KW-0285">Flavoprotein</keyword>
<evidence type="ECO:0000256" key="6">
    <source>
        <dbReference type="RuleBase" id="RU362125"/>
    </source>
</evidence>
<proteinExistence type="inferred from homology"/>
<keyword evidence="4 6" id="KW-0274">FAD</keyword>
<dbReference type="InterPro" id="IPR009100">
    <property type="entry name" value="AcylCoA_DH/oxidase_NM_dom_sf"/>
</dbReference>
<feature type="domain" description="Acyl-CoA dehydrogenase/oxidase N-terminal" evidence="9">
    <location>
        <begin position="6"/>
        <end position="118"/>
    </location>
</feature>
<organism evidence="10 11">
    <name type="scientific">Alloalcanivorax venustensis ISO4</name>
    <dbReference type="NCBI Taxonomy" id="1177184"/>
    <lineage>
        <taxon>Bacteria</taxon>
        <taxon>Pseudomonadati</taxon>
        <taxon>Pseudomonadota</taxon>
        <taxon>Gammaproteobacteria</taxon>
        <taxon>Oceanospirillales</taxon>
        <taxon>Alcanivoracaceae</taxon>
        <taxon>Alloalcanivorax</taxon>
    </lineage>
</organism>
<dbReference type="Gene3D" id="1.20.140.10">
    <property type="entry name" value="Butyryl-CoA Dehydrogenase, subunit A, domain 3"/>
    <property type="match status" value="1"/>
</dbReference>
<feature type="domain" description="Acyl-CoA dehydrogenase/oxidase C-terminal" evidence="7">
    <location>
        <begin position="234"/>
        <end position="371"/>
    </location>
</feature>
<dbReference type="InterPro" id="IPR009075">
    <property type="entry name" value="AcylCo_DH/oxidase_C"/>
</dbReference>
<evidence type="ECO:0000313" key="10">
    <source>
        <dbReference type="EMBL" id="MBF5052724.1"/>
    </source>
</evidence>
<dbReference type="Proteomes" id="UP000644441">
    <property type="component" value="Unassembled WGS sequence"/>
</dbReference>
<evidence type="ECO:0000256" key="1">
    <source>
        <dbReference type="ARBA" id="ARBA00001974"/>
    </source>
</evidence>
<comment type="caution">
    <text evidence="10">The sequence shown here is derived from an EMBL/GenBank/DDBJ whole genome shotgun (WGS) entry which is preliminary data.</text>
</comment>
<dbReference type="EMBL" id="ARXR01000008">
    <property type="protein sequence ID" value="MBF5052724.1"/>
    <property type="molecule type" value="Genomic_DNA"/>
</dbReference>
<reference evidence="10 11" key="1">
    <citation type="submission" date="2012-09" db="EMBL/GenBank/DDBJ databases">
        <title>Genome Sequence of alkane-degrading Bacterium Alcanivorax venustensis ISO4.</title>
        <authorList>
            <person name="Lai Q."/>
            <person name="Shao Z."/>
        </authorList>
    </citation>
    <scope>NUCLEOTIDE SEQUENCE [LARGE SCALE GENOMIC DNA]</scope>
    <source>
        <strain evidence="10 11">ISO4</strain>
    </source>
</reference>
<name>A0ABS0AF05_9GAMM</name>
<comment type="cofactor">
    <cofactor evidence="1 6">
        <name>FAD</name>
        <dbReference type="ChEBI" id="CHEBI:57692"/>
    </cofactor>
</comment>
<evidence type="ECO:0000256" key="4">
    <source>
        <dbReference type="ARBA" id="ARBA00022827"/>
    </source>
</evidence>
<sequence>MDFKFSDEQRMLEETVGRLVRDSYTFDARNKALESEHGFSTDTWTQFAELGLLGVPFSEEAGGFNGGGPELMVVAEGFGRGLVVEPYLATVVLSGVLIDKLGNDAQKEQYLPAIIGGETRFALANYETKGRYDHRFVETSAKKDGDGYVINGEKAVVLHGDSADQLVVIARTGGSGNDKDGLSAFIVDAGADGVSRRGYPTIDGLHAADITFKDVKVGADALLGDEGKALDALEATLDLALITLCAEASGAMEVACDQTLDYIKERQQFGVPIGKFQALQHRMVEMRMELEKVRSITMLAACSLDVEPQLRKKRISAAKAQVGKSGRKVAEEAIQLFGGMGMMEETPVSHYAKRIVMIDHWLGDREYHLGVLEDLIDVDDHAA</sequence>
<dbReference type="CDD" id="cd00567">
    <property type="entry name" value="ACAD"/>
    <property type="match status" value="1"/>
</dbReference>
<protein>
    <submittedName>
        <fullName evidence="10">Acyl-CoA dehydrogenase</fullName>
    </submittedName>
</protein>
<dbReference type="InterPro" id="IPR037069">
    <property type="entry name" value="AcylCoA_DH/ox_N_sf"/>
</dbReference>
<dbReference type="Pfam" id="PF02771">
    <property type="entry name" value="Acyl-CoA_dh_N"/>
    <property type="match status" value="1"/>
</dbReference>
<evidence type="ECO:0000256" key="2">
    <source>
        <dbReference type="ARBA" id="ARBA00009347"/>
    </source>
</evidence>
<dbReference type="Pfam" id="PF02770">
    <property type="entry name" value="Acyl-CoA_dh_M"/>
    <property type="match status" value="1"/>
</dbReference>
<keyword evidence="11" id="KW-1185">Reference proteome</keyword>
<dbReference type="InterPro" id="IPR013786">
    <property type="entry name" value="AcylCoA_DH/ox_N"/>
</dbReference>
<dbReference type="PANTHER" id="PTHR43884">
    <property type="entry name" value="ACYL-COA DEHYDROGENASE"/>
    <property type="match status" value="1"/>
</dbReference>
<evidence type="ECO:0000313" key="11">
    <source>
        <dbReference type="Proteomes" id="UP000644441"/>
    </source>
</evidence>
<evidence type="ECO:0000256" key="5">
    <source>
        <dbReference type="ARBA" id="ARBA00023002"/>
    </source>
</evidence>
<accession>A0ABS0AF05</accession>
<dbReference type="Gene3D" id="1.10.540.10">
    <property type="entry name" value="Acyl-CoA dehydrogenase/oxidase, N-terminal domain"/>
    <property type="match status" value="1"/>
</dbReference>